<sequence>MVTFSTSVIENRKRRITNLAISISNEGTKRKTVVVEVYDVPSLGLSNAVVYFLHELTLNPFDTPNSTITFDNVFANLDRFGVRVITSNPTGMTGVKDDDDDRRSRGNRNKNRGRGSHGERRPEEKNESIAVTVTGLDAAANTDTNIFPGDLLEF</sequence>
<comment type="caution">
    <text evidence="2">The sequence shown here is derived from an EMBL/GenBank/DDBJ whole genome shotgun (WGS) entry which is preliminary data.</text>
</comment>
<evidence type="ECO:0000256" key="1">
    <source>
        <dbReference type="SAM" id="MobiDB-lite"/>
    </source>
</evidence>
<proteinExistence type="predicted"/>
<gene>
    <name evidence="2" type="ORF">E1757_01470</name>
</gene>
<name>A0A4R5KWE2_9BACL</name>
<dbReference type="EMBL" id="SMRT01000001">
    <property type="protein sequence ID" value="TDG00340.1"/>
    <property type="molecule type" value="Genomic_DNA"/>
</dbReference>
<feature type="region of interest" description="Disordered" evidence="1">
    <location>
        <begin position="88"/>
        <end position="127"/>
    </location>
</feature>
<reference evidence="2 3" key="1">
    <citation type="submission" date="2019-03" db="EMBL/GenBank/DDBJ databases">
        <title>This is whole genome sequence of Paenibacillus sp MS74 strain.</title>
        <authorList>
            <person name="Trinh H.N."/>
        </authorList>
    </citation>
    <scope>NUCLEOTIDE SEQUENCE [LARGE SCALE GENOMIC DNA]</scope>
    <source>
        <strain evidence="2 3">MS74</strain>
    </source>
</reference>
<dbReference type="RefSeq" id="WP_133225049.1">
    <property type="nucleotide sequence ID" value="NZ_SMRT01000001.1"/>
</dbReference>
<evidence type="ECO:0000313" key="2">
    <source>
        <dbReference type="EMBL" id="TDG00340.1"/>
    </source>
</evidence>
<feature type="compositionally biased region" description="Basic and acidic residues" evidence="1">
    <location>
        <begin position="116"/>
        <end position="127"/>
    </location>
</feature>
<feature type="compositionally biased region" description="Basic residues" evidence="1">
    <location>
        <begin position="105"/>
        <end position="115"/>
    </location>
</feature>
<keyword evidence="3" id="KW-1185">Reference proteome</keyword>
<dbReference type="OrthoDB" id="2527064at2"/>
<dbReference type="AlphaFoldDB" id="A0A4R5KWE2"/>
<dbReference type="Proteomes" id="UP000295636">
    <property type="component" value="Unassembled WGS sequence"/>
</dbReference>
<protein>
    <submittedName>
        <fullName evidence="2">Uncharacterized protein</fullName>
    </submittedName>
</protein>
<accession>A0A4R5KWE2</accession>
<organism evidence="2 3">
    <name type="scientific">Paenibacillus piri</name>
    <dbReference type="NCBI Taxonomy" id="2547395"/>
    <lineage>
        <taxon>Bacteria</taxon>
        <taxon>Bacillati</taxon>
        <taxon>Bacillota</taxon>
        <taxon>Bacilli</taxon>
        <taxon>Bacillales</taxon>
        <taxon>Paenibacillaceae</taxon>
        <taxon>Paenibacillus</taxon>
    </lineage>
</organism>
<evidence type="ECO:0000313" key="3">
    <source>
        <dbReference type="Proteomes" id="UP000295636"/>
    </source>
</evidence>